<protein>
    <recommendedName>
        <fullName evidence="4">Peptidase inhibitor family I36</fullName>
    </recommendedName>
</protein>
<sequence length="153" mass="16265">MRTGKHLARLAAAATAAGLLCTGVTTPAQADPAVPAAPAGPALLTAPADPPTPAVPAGPPTDILRVTAQCGSGEICLWYHRDFQGTPWRWSPAGGHRDMPPYLRGHVHSFYANAPGCFIDRNPAQRRRVNVGDNARAYDVNFGRRIDAVSRFC</sequence>
<dbReference type="RefSeq" id="WP_221207939.1">
    <property type="nucleotide sequence ID" value="NZ_JACHMP010000001.1"/>
</dbReference>
<keyword evidence="1" id="KW-0732">Signal</keyword>
<keyword evidence="3" id="KW-1185">Reference proteome</keyword>
<dbReference type="Proteomes" id="UP000540685">
    <property type="component" value="Unassembled WGS sequence"/>
</dbReference>
<name>A0A7W9IBD1_9ACTN</name>
<feature type="signal peptide" evidence="1">
    <location>
        <begin position="1"/>
        <end position="30"/>
    </location>
</feature>
<organism evidence="2 3">
    <name type="scientific">Streptosporangium becharense</name>
    <dbReference type="NCBI Taxonomy" id="1816182"/>
    <lineage>
        <taxon>Bacteria</taxon>
        <taxon>Bacillati</taxon>
        <taxon>Actinomycetota</taxon>
        <taxon>Actinomycetes</taxon>
        <taxon>Streptosporangiales</taxon>
        <taxon>Streptosporangiaceae</taxon>
        <taxon>Streptosporangium</taxon>
    </lineage>
</organism>
<evidence type="ECO:0000313" key="2">
    <source>
        <dbReference type="EMBL" id="MBB5817605.1"/>
    </source>
</evidence>
<proteinExistence type="predicted"/>
<accession>A0A7W9IBD1</accession>
<evidence type="ECO:0000256" key="1">
    <source>
        <dbReference type="SAM" id="SignalP"/>
    </source>
</evidence>
<evidence type="ECO:0008006" key="4">
    <source>
        <dbReference type="Google" id="ProtNLM"/>
    </source>
</evidence>
<dbReference type="Pfam" id="PF03995">
    <property type="entry name" value="Inhibitor_I36"/>
    <property type="match status" value="1"/>
</dbReference>
<dbReference type="EMBL" id="JACHMP010000001">
    <property type="protein sequence ID" value="MBB5817605.1"/>
    <property type="molecule type" value="Genomic_DNA"/>
</dbReference>
<dbReference type="AlphaFoldDB" id="A0A7W9IBD1"/>
<comment type="caution">
    <text evidence="2">The sequence shown here is derived from an EMBL/GenBank/DDBJ whole genome shotgun (WGS) entry which is preliminary data.</text>
</comment>
<reference evidence="2 3" key="1">
    <citation type="submission" date="2020-08" db="EMBL/GenBank/DDBJ databases">
        <title>Sequencing the genomes of 1000 actinobacteria strains.</title>
        <authorList>
            <person name="Klenk H.-P."/>
        </authorList>
    </citation>
    <scope>NUCLEOTIDE SEQUENCE [LARGE SCALE GENOMIC DNA]</scope>
    <source>
        <strain evidence="2 3">DSM 46887</strain>
    </source>
</reference>
<feature type="chain" id="PRO_5030837143" description="Peptidase inhibitor family I36" evidence="1">
    <location>
        <begin position="31"/>
        <end position="153"/>
    </location>
</feature>
<evidence type="ECO:0000313" key="3">
    <source>
        <dbReference type="Proteomes" id="UP000540685"/>
    </source>
</evidence>
<gene>
    <name evidence="2" type="ORF">F4562_000667</name>
</gene>